<proteinExistence type="predicted"/>
<accession>A0A377Y0Y7</accession>
<evidence type="ECO:0000313" key="2">
    <source>
        <dbReference type="Proteomes" id="UP000254103"/>
    </source>
</evidence>
<gene>
    <name evidence="1" type="ORF">NCTC5052_03188</name>
</gene>
<name>A0A377Y0Y7_KLEPN</name>
<protein>
    <submittedName>
        <fullName evidence="1">Uncharacterized protein</fullName>
    </submittedName>
</protein>
<sequence length="123" mass="13867">MNIEAFIAAGKAAFGNHFVTEMAERLSVSDRTVRHWVTGKYALPSAIGADVQLVLQSRITEINEALKMTTEKFLMNPFTGSVDTEENWLAEMPTWDEDPAECKRQFDTLVEVVKNEDGDWIEA</sequence>
<dbReference type="Proteomes" id="UP000254103">
    <property type="component" value="Unassembled WGS sequence"/>
</dbReference>
<dbReference type="EMBL" id="UGLJ01000002">
    <property type="protein sequence ID" value="STT94745.1"/>
    <property type="molecule type" value="Genomic_DNA"/>
</dbReference>
<evidence type="ECO:0000313" key="1">
    <source>
        <dbReference type="EMBL" id="STT94745.1"/>
    </source>
</evidence>
<dbReference type="AlphaFoldDB" id="A0A377Y0Y7"/>
<reference evidence="1 2" key="1">
    <citation type="submission" date="2018-06" db="EMBL/GenBank/DDBJ databases">
        <authorList>
            <consortium name="Pathogen Informatics"/>
            <person name="Doyle S."/>
        </authorList>
    </citation>
    <scope>NUCLEOTIDE SEQUENCE [LARGE SCALE GENOMIC DNA]</scope>
    <source>
        <strain evidence="1 2">NCTC5052</strain>
    </source>
</reference>
<organism evidence="1 2">
    <name type="scientific">Klebsiella pneumoniae</name>
    <dbReference type="NCBI Taxonomy" id="573"/>
    <lineage>
        <taxon>Bacteria</taxon>
        <taxon>Pseudomonadati</taxon>
        <taxon>Pseudomonadota</taxon>
        <taxon>Gammaproteobacteria</taxon>
        <taxon>Enterobacterales</taxon>
        <taxon>Enterobacteriaceae</taxon>
        <taxon>Klebsiella/Raoultella group</taxon>
        <taxon>Klebsiella</taxon>
        <taxon>Klebsiella pneumoniae complex</taxon>
    </lineage>
</organism>